<dbReference type="GO" id="GO:0006325">
    <property type="term" value="P:chromatin organization"/>
    <property type="evidence" value="ECO:0007669"/>
    <property type="project" value="TreeGrafter"/>
</dbReference>
<feature type="region of interest" description="Disordered" evidence="2">
    <location>
        <begin position="125"/>
        <end position="145"/>
    </location>
</feature>
<dbReference type="AlphaFoldDB" id="A0A6N2AW04"/>
<dbReference type="EMBL" id="RXGB01007031">
    <property type="protein sequence ID" value="TMW85879.1"/>
    <property type="molecule type" value="Genomic_DNA"/>
</dbReference>
<feature type="domain" description="FAM50A/XAP5 C-terminal" evidence="3">
    <location>
        <begin position="233"/>
        <end position="372"/>
    </location>
</feature>
<accession>A0A6N2AW04</accession>
<dbReference type="GO" id="GO:0005634">
    <property type="term" value="C:nucleus"/>
    <property type="evidence" value="ECO:0007669"/>
    <property type="project" value="InterPro"/>
</dbReference>
<dbReference type="PANTHER" id="PTHR12722:SF0">
    <property type="entry name" value="PROTEIN FAM50A"/>
    <property type="match status" value="1"/>
</dbReference>
<dbReference type="Pfam" id="PF04921">
    <property type="entry name" value="XAP5"/>
    <property type="match status" value="1"/>
</dbReference>
<evidence type="ECO:0000313" key="4">
    <source>
        <dbReference type="EMBL" id="TMW85879.1"/>
    </source>
</evidence>
<dbReference type="InterPro" id="IPR048337">
    <property type="entry name" value="FAM50A/XAP5_C"/>
</dbReference>
<comment type="caution">
    <text evidence="4">The sequence shown here is derived from an EMBL/GenBank/DDBJ whole genome shotgun (WGS) entry which is preliminary data.</text>
</comment>
<feature type="compositionally biased region" description="Acidic residues" evidence="2">
    <location>
        <begin position="125"/>
        <end position="139"/>
    </location>
</feature>
<evidence type="ECO:0000256" key="2">
    <source>
        <dbReference type="SAM" id="MobiDB-lite"/>
    </source>
</evidence>
<dbReference type="PANTHER" id="PTHR12722">
    <property type="entry name" value="XAP-5 PROTEIN-RELATED"/>
    <property type="match status" value="1"/>
</dbReference>
<sequence>MSGMGDGYVGTAQDAVRIRRLEKQREAERRKIQELKNKTASSKGQPGLLQFGSSTSEILETAFKKETVGLVTREQYVEKRVTIKTKLEEEEKEKLQKLQQEEEELQLQKLKKRKIKADPRLSFCDDLDNGNEDEDEENKNEESDKRVWRKFGKDPTVETSFLPDRLGIPTICLPQNKSFLLLFYLSCSLLAILLCNLEFKVHLFSEREAEEQAERERLRKQWLREQELIKNEPLQITYSYWDGTGHRRVIQVRKGDSIGEFLRAVQQQLAPEFREVRTTSVENLLYVKEDLIIPHQHSFYELIINKARGKSGPLFHFDVHEDVRTIADATIEKDESHAGKVVERHWYEKNKHIFPASRWEIYDPTKKWERYTIHGD</sequence>
<evidence type="ECO:0000256" key="1">
    <source>
        <dbReference type="SAM" id="Coils"/>
    </source>
</evidence>
<dbReference type="InterPro" id="IPR007005">
    <property type="entry name" value="XAP5"/>
</dbReference>
<reference evidence="4" key="1">
    <citation type="submission" date="2019-05" db="EMBL/GenBank/DDBJ databases">
        <title>The de novo reference genome and transcriptome assemblies of the wild tomato species Solanum chilense.</title>
        <authorList>
            <person name="Stam R."/>
            <person name="Nosenko T."/>
            <person name="Hoerger A.C."/>
            <person name="Stephan W."/>
            <person name="Seidel M.A."/>
            <person name="Kuhn J.M.M."/>
            <person name="Haberer G."/>
            <person name="Tellier A."/>
        </authorList>
    </citation>
    <scope>NUCLEOTIDE SEQUENCE</scope>
    <source>
        <tissue evidence="4">Mature leaves</tissue>
    </source>
</reference>
<proteinExistence type="predicted"/>
<evidence type="ECO:0000259" key="3">
    <source>
        <dbReference type="Pfam" id="PF04921"/>
    </source>
</evidence>
<feature type="coiled-coil region" evidence="1">
    <location>
        <begin position="73"/>
        <end position="118"/>
    </location>
</feature>
<protein>
    <recommendedName>
        <fullName evidence="3">FAM50A/XAP5 C-terminal domain-containing protein</fullName>
    </recommendedName>
</protein>
<name>A0A6N2AW04_SOLCI</name>
<feature type="region of interest" description="Disordered" evidence="2">
    <location>
        <begin position="27"/>
        <end position="51"/>
    </location>
</feature>
<keyword evidence="1" id="KW-0175">Coiled coil</keyword>
<gene>
    <name evidence="4" type="ORF">EJD97_022351</name>
</gene>
<feature type="compositionally biased region" description="Basic and acidic residues" evidence="2">
    <location>
        <begin position="27"/>
        <end position="37"/>
    </location>
</feature>
<organism evidence="4">
    <name type="scientific">Solanum chilense</name>
    <name type="common">Tomato</name>
    <name type="synonym">Lycopersicon chilense</name>
    <dbReference type="NCBI Taxonomy" id="4083"/>
    <lineage>
        <taxon>Eukaryota</taxon>
        <taxon>Viridiplantae</taxon>
        <taxon>Streptophyta</taxon>
        <taxon>Embryophyta</taxon>
        <taxon>Tracheophyta</taxon>
        <taxon>Spermatophyta</taxon>
        <taxon>Magnoliopsida</taxon>
        <taxon>eudicotyledons</taxon>
        <taxon>Gunneridae</taxon>
        <taxon>Pentapetalae</taxon>
        <taxon>asterids</taxon>
        <taxon>lamiids</taxon>
        <taxon>Solanales</taxon>
        <taxon>Solanaceae</taxon>
        <taxon>Solanoideae</taxon>
        <taxon>Solaneae</taxon>
        <taxon>Solanum</taxon>
        <taxon>Solanum subgen. Lycopersicon</taxon>
    </lineage>
</organism>